<proteinExistence type="predicted"/>
<reference evidence="1 2" key="1">
    <citation type="submission" date="2020-08" db="EMBL/GenBank/DDBJ databases">
        <title>Bridging the membrane lipid divide: bacteria of the FCB group superphylum have the potential to synthesize archaeal ether lipids.</title>
        <authorList>
            <person name="Villanueva L."/>
            <person name="Von Meijenfeldt F.A.B."/>
            <person name="Westbye A.B."/>
            <person name="Yadav S."/>
            <person name="Hopmans E.C."/>
            <person name="Dutilh B.E."/>
            <person name="Sinninghe Damste J.S."/>
        </authorList>
    </citation>
    <scope>NUCLEOTIDE SEQUENCE [LARGE SCALE GENOMIC DNA]</scope>
    <source>
        <strain evidence="1">NIOZ-UU17</strain>
    </source>
</reference>
<dbReference type="Gene3D" id="2.160.10.10">
    <property type="entry name" value="Hexapeptide repeat proteins"/>
    <property type="match status" value="2"/>
</dbReference>
<keyword evidence="1" id="KW-0808">Transferase</keyword>
<name>A0A8J6P953_9BACT</name>
<dbReference type="AlphaFoldDB" id="A0A8J6P953"/>
<accession>A0A8J6P953</accession>
<dbReference type="InterPro" id="IPR040730">
    <property type="entry name" value="Hexapep_loop"/>
</dbReference>
<dbReference type="Proteomes" id="UP000605201">
    <property type="component" value="Unassembled WGS sequence"/>
</dbReference>
<gene>
    <name evidence="1" type="ORF">H8D96_20110</name>
</gene>
<dbReference type="SUPFAM" id="SSF51161">
    <property type="entry name" value="Trimeric LpxA-like enzymes"/>
    <property type="match status" value="1"/>
</dbReference>
<protein>
    <submittedName>
        <fullName evidence="1">Transferase</fullName>
    </submittedName>
</protein>
<dbReference type="EMBL" id="JACNIG010000400">
    <property type="protein sequence ID" value="MBC8434220.1"/>
    <property type="molecule type" value="Genomic_DNA"/>
</dbReference>
<comment type="caution">
    <text evidence="1">The sequence shown here is derived from an EMBL/GenBank/DDBJ whole genome shotgun (WGS) entry which is preliminary data.</text>
</comment>
<evidence type="ECO:0000313" key="1">
    <source>
        <dbReference type="EMBL" id="MBC8434220.1"/>
    </source>
</evidence>
<dbReference type="Pfam" id="PF18776">
    <property type="entry name" value="Hexapep_loop"/>
    <property type="match status" value="1"/>
</dbReference>
<dbReference type="GO" id="GO:0016740">
    <property type="term" value="F:transferase activity"/>
    <property type="evidence" value="ECO:0007669"/>
    <property type="project" value="UniProtKB-KW"/>
</dbReference>
<evidence type="ECO:0000313" key="2">
    <source>
        <dbReference type="Proteomes" id="UP000605201"/>
    </source>
</evidence>
<organism evidence="1 2">
    <name type="scientific">Candidatus Desulfatibia vada</name>
    <dbReference type="NCBI Taxonomy" id="2841696"/>
    <lineage>
        <taxon>Bacteria</taxon>
        <taxon>Pseudomonadati</taxon>
        <taxon>Thermodesulfobacteriota</taxon>
        <taxon>Desulfobacteria</taxon>
        <taxon>Desulfobacterales</taxon>
        <taxon>Desulfobacterales incertae sedis</taxon>
        <taxon>Candidatus Desulfatibia</taxon>
    </lineage>
</organism>
<sequence length="473" mass="53202">MKQLENLIDRIIERVNINLRETGMDVGPYIRNALQLNHLVKFYSIYGFSPQHPVLFSFRRSNLAGSYFFGKCTVDLSVVYKSDIRGDELKKRGEVYPFQGSQISLRDDEVIRIRDACLIKTLVHNHSHDPEDLETFLIQNTVALHYANIHGAPVEGCFLGPFSTVDLTTLTDCIIGTFAYVQVGELSHQQVEPGKIWVKSKDVFDFSYCFPKKVLDNYITLEPDKKPRGIFIDFVDARKADFQEIFDVVNLKASISVPSNASVSRYALVRGESHISENVLIAQRAYLENAWMGKGANAQENCYIIDSRLEGNNVTAHGATIIHAKLGKNVFVGFNSFLRGTPDHKLTIGKGSIIAPHTIIDLDEPLDIPAGYLVWGYIRNKKDLKKHNISAQELSRVKGKFTRGAMKFQGSGAKFVKAFQHRIDHILEANGAYFAGKNNKGHAQTEQDIAFNIIHPYSKGRLKGLYPSIDIRP</sequence>
<dbReference type="InterPro" id="IPR011004">
    <property type="entry name" value="Trimer_LpxA-like_sf"/>
</dbReference>